<organism evidence="1 2">
    <name type="scientific">Racocetra persica</name>
    <dbReference type="NCBI Taxonomy" id="160502"/>
    <lineage>
        <taxon>Eukaryota</taxon>
        <taxon>Fungi</taxon>
        <taxon>Fungi incertae sedis</taxon>
        <taxon>Mucoromycota</taxon>
        <taxon>Glomeromycotina</taxon>
        <taxon>Glomeromycetes</taxon>
        <taxon>Diversisporales</taxon>
        <taxon>Gigasporaceae</taxon>
        <taxon>Racocetra</taxon>
    </lineage>
</organism>
<protein>
    <submittedName>
        <fullName evidence="1">10488_t:CDS:1</fullName>
    </submittedName>
</protein>
<sequence length="151" mass="16704">SDIQSEFIPSPADELRPERTPFINQKNLKKLKPEFKTHFSPSSSSIPQPSLSPTISDSTNSRGPSPLPVNPPEMIGIIIAAIIATIVVILIIKKITFGKMSIESSEKRQLNIQNDNLNVCSVDNNKNDNLRFGNDYVISNGLDENNDPLFD</sequence>
<dbReference type="Proteomes" id="UP000789920">
    <property type="component" value="Unassembled WGS sequence"/>
</dbReference>
<proteinExistence type="predicted"/>
<feature type="non-terminal residue" evidence="1">
    <location>
        <position position="1"/>
    </location>
</feature>
<dbReference type="EMBL" id="CAJVQC010147869">
    <property type="protein sequence ID" value="CAG8845681.1"/>
    <property type="molecule type" value="Genomic_DNA"/>
</dbReference>
<accession>A0ACA9STL9</accession>
<evidence type="ECO:0000313" key="2">
    <source>
        <dbReference type="Proteomes" id="UP000789920"/>
    </source>
</evidence>
<keyword evidence="2" id="KW-1185">Reference proteome</keyword>
<comment type="caution">
    <text evidence="1">The sequence shown here is derived from an EMBL/GenBank/DDBJ whole genome shotgun (WGS) entry which is preliminary data.</text>
</comment>
<name>A0ACA9STL9_9GLOM</name>
<gene>
    <name evidence="1" type="ORF">RPERSI_LOCUS33774</name>
</gene>
<evidence type="ECO:0000313" key="1">
    <source>
        <dbReference type="EMBL" id="CAG8845681.1"/>
    </source>
</evidence>
<feature type="non-terminal residue" evidence="1">
    <location>
        <position position="151"/>
    </location>
</feature>
<reference evidence="1" key="1">
    <citation type="submission" date="2021-06" db="EMBL/GenBank/DDBJ databases">
        <authorList>
            <person name="Kallberg Y."/>
            <person name="Tangrot J."/>
            <person name="Rosling A."/>
        </authorList>
    </citation>
    <scope>NUCLEOTIDE SEQUENCE</scope>
    <source>
        <strain evidence="1">MA461A</strain>
    </source>
</reference>